<comment type="caution">
    <text evidence="2">The sequence shown here is derived from an EMBL/GenBank/DDBJ whole genome shotgun (WGS) entry which is preliminary data.</text>
</comment>
<proteinExistence type="predicted"/>
<protein>
    <recommendedName>
        <fullName evidence="4">Solute:sodium symporter small subunit</fullName>
    </recommendedName>
</protein>
<dbReference type="Proteomes" id="UP000009874">
    <property type="component" value="Unassembled WGS sequence"/>
</dbReference>
<keyword evidence="1" id="KW-1133">Transmembrane helix</keyword>
<organism evidence="2 3">
    <name type="scientific">Massilia timonae CCUG 45783</name>
    <dbReference type="NCBI Taxonomy" id="883126"/>
    <lineage>
        <taxon>Bacteria</taxon>
        <taxon>Pseudomonadati</taxon>
        <taxon>Pseudomonadota</taxon>
        <taxon>Betaproteobacteria</taxon>
        <taxon>Burkholderiales</taxon>
        <taxon>Oxalobacteraceae</taxon>
        <taxon>Telluria group</taxon>
        <taxon>Massilia</taxon>
    </lineage>
</organism>
<keyword evidence="1" id="KW-0472">Membrane</keyword>
<sequence>MKSDSHTAAPTRVIRRGHLWLLTLPFVWQLGMAPFVNDVSYKPFGLPFPMAWQMAGVILSAVLFALVFELDRRAGVQDEEEAFMAAIAASEGAPAQLKGHA</sequence>
<evidence type="ECO:0000313" key="3">
    <source>
        <dbReference type="Proteomes" id="UP000009874"/>
    </source>
</evidence>
<evidence type="ECO:0000313" key="2">
    <source>
        <dbReference type="EMBL" id="EKU80821.1"/>
    </source>
</evidence>
<gene>
    <name evidence="2" type="ORF">HMPREF9710_03988</name>
</gene>
<dbReference type="Pfam" id="PF11755">
    <property type="entry name" value="DUF3311"/>
    <property type="match status" value="1"/>
</dbReference>
<dbReference type="EMBL" id="AGZI01000049">
    <property type="protein sequence ID" value="EKU80821.1"/>
    <property type="molecule type" value="Genomic_DNA"/>
</dbReference>
<evidence type="ECO:0008006" key="4">
    <source>
        <dbReference type="Google" id="ProtNLM"/>
    </source>
</evidence>
<accession>K9DC37</accession>
<dbReference type="eggNOG" id="ENOG5031ZIN">
    <property type="taxonomic scope" value="Bacteria"/>
</dbReference>
<dbReference type="RefSeq" id="WP_005669374.1">
    <property type="nucleotide sequence ID" value="NZ_JH992924.1"/>
</dbReference>
<feature type="transmembrane region" description="Helical" evidence="1">
    <location>
        <begin position="19"/>
        <end position="36"/>
    </location>
</feature>
<keyword evidence="1" id="KW-0812">Transmembrane</keyword>
<evidence type="ECO:0000256" key="1">
    <source>
        <dbReference type="SAM" id="Phobius"/>
    </source>
</evidence>
<dbReference type="OrthoDB" id="3578830at2"/>
<keyword evidence="3" id="KW-1185">Reference proteome</keyword>
<reference evidence="2 3" key="1">
    <citation type="submission" date="2012-09" db="EMBL/GenBank/DDBJ databases">
        <title>The Genome Sequence of Massilia timonae CCUG 45783.</title>
        <authorList>
            <consortium name="The Broad Institute Genome Sequencing Platform"/>
            <person name="Earl A."/>
            <person name="Ward D."/>
            <person name="Feldgarden M."/>
            <person name="Gevers D."/>
            <person name="Huys G."/>
            <person name="Walker B."/>
            <person name="Young S.K."/>
            <person name="Zeng Q."/>
            <person name="Gargeya S."/>
            <person name="Fitzgerald M."/>
            <person name="Haas B."/>
            <person name="Abouelleil A."/>
            <person name="Alvarado L."/>
            <person name="Arachchi H.M."/>
            <person name="Berlin A.M."/>
            <person name="Chapman S.B."/>
            <person name="Goldberg J."/>
            <person name="Griggs A."/>
            <person name="Gujja S."/>
            <person name="Hansen M."/>
            <person name="Howarth C."/>
            <person name="Imamovic A."/>
            <person name="Larimer J."/>
            <person name="McCowen C."/>
            <person name="Montmayeur A."/>
            <person name="Murphy C."/>
            <person name="Neiman D."/>
            <person name="Pearson M."/>
            <person name="Priest M."/>
            <person name="Roberts A."/>
            <person name="Saif S."/>
            <person name="Shea T."/>
            <person name="Sisk P."/>
            <person name="Sykes S."/>
            <person name="Wortman J."/>
            <person name="Nusbaum C."/>
            <person name="Birren B."/>
        </authorList>
    </citation>
    <scope>NUCLEOTIDE SEQUENCE [LARGE SCALE GENOMIC DNA]</scope>
    <source>
        <strain evidence="2 3">CCUG 45783</strain>
    </source>
</reference>
<dbReference type="AlphaFoldDB" id="K9DC37"/>
<feature type="transmembrane region" description="Helical" evidence="1">
    <location>
        <begin position="48"/>
        <end position="68"/>
    </location>
</feature>
<dbReference type="PATRIC" id="fig|883126.3.peg.4016"/>
<dbReference type="InterPro" id="IPR021741">
    <property type="entry name" value="DUF3311"/>
</dbReference>
<dbReference type="HOGENOM" id="CLU_179968_0_0_4"/>
<name>K9DC37_9BURK</name>